<organism evidence="1 2">
    <name type="scientific">Rhodothalassium salexigens DSM 2132</name>
    <dbReference type="NCBI Taxonomy" id="1188247"/>
    <lineage>
        <taxon>Bacteria</taxon>
        <taxon>Pseudomonadati</taxon>
        <taxon>Pseudomonadota</taxon>
        <taxon>Alphaproteobacteria</taxon>
        <taxon>Rhodothalassiales</taxon>
        <taxon>Rhodothalassiaceae</taxon>
        <taxon>Rhodothalassium</taxon>
    </lineage>
</organism>
<keyword evidence="2" id="KW-1185">Reference proteome</keyword>
<dbReference type="PIRSF" id="PIRSF032131">
    <property type="entry name" value="UCP032131"/>
    <property type="match status" value="1"/>
</dbReference>
<gene>
    <name evidence="1" type="ORF">EV659_104244</name>
</gene>
<dbReference type="EMBL" id="SLXO01000004">
    <property type="protein sequence ID" value="TCP35392.1"/>
    <property type="molecule type" value="Genomic_DNA"/>
</dbReference>
<proteinExistence type="predicted"/>
<dbReference type="InterPro" id="IPR009562">
    <property type="entry name" value="DUF1178"/>
</dbReference>
<dbReference type="RefSeq" id="WP_132708285.1">
    <property type="nucleotide sequence ID" value="NZ_JACIGF010000004.1"/>
</dbReference>
<dbReference type="Proteomes" id="UP000295399">
    <property type="component" value="Unassembled WGS sequence"/>
</dbReference>
<name>A0A4R2PIS3_RHOSA</name>
<dbReference type="InParanoid" id="A0A4R2PIS3"/>
<comment type="caution">
    <text evidence="1">The sequence shown here is derived from an EMBL/GenBank/DDBJ whole genome shotgun (WGS) entry which is preliminary data.</text>
</comment>
<dbReference type="Pfam" id="PF06676">
    <property type="entry name" value="DUF1178"/>
    <property type="match status" value="1"/>
</dbReference>
<evidence type="ECO:0000313" key="2">
    <source>
        <dbReference type="Proteomes" id="UP000295399"/>
    </source>
</evidence>
<dbReference type="OrthoDB" id="9799894at2"/>
<dbReference type="AlphaFoldDB" id="A0A4R2PIS3"/>
<reference evidence="1 2" key="1">
    <citation type="submission" date="2019-03" db="EMBL/GenBank/DDBJ databases">
        <title>Genomic Encyclopedia of Type Strains, Phase IV (KMG-IV): sequencing the most valuable type-strain genomes for metagenomic binning, comparative biology and taxonomic classification.</title>
        <authorList>
            <person name="Goeker M."/>
        </authorList>
    </citation>
    <scope>NUCLEOTIDE SEQUENCE [LARGE SCALE GENOMIC DNA]</scope>
    <source>
        <strain evidence="1 2">DSM 2132</strain>
    </source>
</reference>
<accession>A0A4R2PIS3</accession>
<protein>
    <recommendedName>
        <fullName evidence="3">DUF1178 family protein</fullName>
    </recommendedName>
</protein>
<evidence type="ECO:0000313" key="1">
    <source>
        <dbReference type="EMBL" id="TCP35392.1"/>
    </source>
</evidence>
<sequence length="159" mass="17291">MIVFDLVCRSGHRFEAWFRSAAAHDEQHKAGQIVCPECGDTHVEKALTAPNIARSRPVSADAAMAAAGEICDMAAGAPELPDPLRRELDQVLNRVRAHVEAHCDYVGDRFAEEARAMHYGETTPRGIYGEATTAEAADLMDEGIELTPLPTPPRRKADA</sequence>
<evidence type="ECO:0008006" key="3">
    <source>
        <dbReference type="Google" id="ProtNLM"/>
    </source>
</evidence>